<evidence type="ECO:0000256" key="4">
    <source>
        <dbReference type="ARBA" id="ARBA00022857"/>
    </source>
</evidence>
<evidence type="ECO:0000256" key="1">
    <source>
        <dbReference type="ARBA" id="ARBA00010139"/>
    </source>
</evidence>
<evidence type="ECO:0000256" key="2">
    <source>
        <dbReference type="ARBA" id="ARBA00022630"/>
    </source>
</evidence>
<dbReference type="RefSeq" id="WP_067634747.1">
    <property type="nucleotide sequence ID" value="NZ_JAAXPI010000007.1"/>
</dbReference>
<dbReference type="Gene3D" id="3.50.50.60">
    <property type="entry name" value="FAD/NAD(P)-binding domain"/>
    <property type="match status" value="2"/>
</dbReference>
<organism evidence="6 7">
    <name type="scientific">Actinomadura latina</name>
    <dbReference type="NCBI Taxonomy" id="163603"/>
    <lineage>
        <taxon>Bacteria</taxon>
        <taxon>Bacillati</taxon>
        <taxon>Actinomycetota</taxon>
        <taxon>Actinomycetes</taxon>
        <taxon>Streptosporangiales</taxon>
        <taxon>Thermomonosporaceae</taxon>
        <taxon>Actinomadura</taxon>
    </lineage>
</organism>
<accession>A0A846Z027</accession>
<gene>
    <name evidence="6" type="ORF">HGB48_08240</name>
</gene>
<reference evidence="6 7" key="1">
    <citation type="submission" date="2020-04" db="EMBL/GenBank/DDBJ databases">
        <title>MicrobeNet Type strains.</title>
        <authorList>
            <person name="Nicholson A.C."/>
        </authorList>
    </citation>
    <scope>NUCLEOTIDE SEQUENCE [LARGE SCALE GENOMIC DNA]</scope>
    <source>
        <strain evidence="6 7">ATCC BAA-277</strain>
    </source>
</reference>
<keyword evidence="7" id="KW-1185">Reference proteome</keyword>
<comment type="caution">
    <text evidence="6">The sequence shown here is derived from an EMBL/GenBank/DDBJ whole genome shotgun (WGS) entry which is preliminary data.</text>
</comment>
<sequence length="543" mass="60206">MADKTPELDAIVIGAGMGGIYALHKLRNELGLTVRAFDRAGGIGGTWWWNRYPGAKSDSEGLVYRFSFDKETIAEPIGNNRYIDQADMQAYLESIVDKFGLREHIQLDTSIDSMVFDEAEGIWTVTTGGGETHTAHFVVTALGPLSAEYYPDIKGRDTFRGRLVHTATWPADLTIDGKRVGVIGTGSTGTQFICAASKTAAHLTVFQRTAQYVVPNGNAPFTEDEKADYRANHQKIWDEVWTSYVGAGFMESHVPAMSISAEERRRVFEAAWAKGNAFRFMLETFSDIALDPDANAAAADFIRSKIKEIVRDPETARKLMPSGYYARRPVSNEDYYETFNRDNVSLVSLKENPIREITPDGVLTEDGVEHELDVLVFATGFDAFDGTYRQMDIRGRGGVTIQEHWKDGSGSYLGISCHRFPNMFMIFGPCTVFSNLPPGIETQVDWITGLIKTALDDGKRYIEATESAEKTWTATCDQIAQHSLFSKVDSFINGGNIPGKKKRLQFYVAGLATYRKKLEEAADAGYDGFVLGDPSRAEDQQPA</sequence>
<evidence type="ECO:0000313" key="7">
    <source>
        <dbReference type="Proteomes" id="UP000579250"/>
    </source>
</evidence>
<evidence type="ECO:0000313" key="6">
    <source>
        <dbReference type="EMBL" id="NKZ03736.1"/>
    </source>
</evidence>
<name>A0A846Z027_9ACTN</name>
<dbReference type="SUPFAM" id="SSF51905">
    <property type="entry name" value="FAD/NAD(P)-binding domain"/>
    <property type="match status" value="2"/>
</dbReference>
<dbReference type="InterPro" id="IPR050775">
    <property type="entry name" value="FAD-binding_Monooxygenases"/>
</dbReference>
<dbReference type="GO" id="GO:0004499">
    <property type="term" value="F:N,N-dimethylaniline monooxygenase activity"/>
    <property type="evidence" value="ECO:0007669"/>
    <property type="project" value="InterPro"/>
</dbReference>
<proteinExistence type="inferred from homology"/>
<dbReference type="InterPro" id="IPR036188">
    <property type="entry name" value="FAD/NAD-bd_sf"/>
</dbReference>
<dbReference type="GO" id="GO:0050661">
    <property type="term" value="F:NADP binding"/>
    <property type="evidence" value="ECO:0007669"/>
    <property type="project" value="InterPro"/>
</dbReference>
<dbReference type="InterPro" id="IPR020946">
    <property type="entry name" value="Flavin_mOase-like"/>
</dbReference>
<evidence type="ECO:0000256" key="5">
    <source>
        <dbReference type="ARBA" id="ARBA00023002"/>
    </source>
</evidence>
<dbReference type="AlphaFoldDB" id="A0A846Z027"/>
<comment type="similarity">
    <text evidence="1">Belongs to the FAD-binding monooxygenase family.</text>
</comment>
<dbReference type="Pfam" id="PF00743">
    <property type="entry name" value="FMO-like"/>
    <property type="match status" value="1"/>
</dbReference>
<protein>
    <submittedName>
        <fullName evidence="6">NAD(P)/FAD-dependent oxidoreductase</fullName>
    </submittedName>
</protein>
<dbReference type="EMBL" id="JAAXPI010000007">
    <property type="protein sequence ID" value="NKZ03736.1"/>
    <property type="molecule type" value="Genomic_DNA"/>
</dbReference>
<keyword evidence="5" id="KW-0560">Oxidoreductase</keyword>
<keyword evidence="3" id="KW-0274">FAD</keyword>
<dbReference type="GO" id="GO:0050660">
    <property type="term" value="F:flavin adenine dinucleotide binding"/>
    <property type="evidence" value="ECO:0007669"/>
    <property type="project" value="InterPro"/>
</dbReference>
<evidence type="ECO:0000256" key="3">
    <source>
        <dbReference type="ARBA" id="ARBA00022827"/>
    </source>
</evidence>
<dbReference type="PANTHER" id="PTHR43098">
    <property type="entry name" value="L-ORNITHINE N(5)-MONOOXYGENASE-RELATED"/>
    <property type="match status" value="1"/>
</dbReference>
<dbReference type="Proteomes" id="UP000579250">
    <property type="component" value="Unassembled WGS sequence"/>
</dbReference>
<keyword evidence="2" id="KW-0285">Flavoprotein</keyword>
<keyword evidence="4" id="KW-0521">NADP</keyword>
<dbReference type="PANTHER" id="PTHR43098:SF5">
    <property type="entry name" value="DUAL-FUNCTIONAL MONOOXYGENASE_METHYLTRANSFERASE PSOF"/>
    <property type="match status" value="1"/>
</dbReference>